<keyword evidence="2" id="KW-1185">Reference proteome</keyword>
<keyword evidence="1" id="KW-0808">Transferase</keyword>
<accession>A0AC61DEG7</accession>
<organism evidence="1 2">
    <name type="scientific">Sporanaerobium hydrogeniformans</name>
    <dbReference type="NCBI Taxonomy" id="3072179"/>
    <lineage>
        <taxon>Bacteria</taxon>
        <taxon>Bacillati</taxon>
        <taxon>Bacillota</taxon>
        <taxon>Clostridia</taxon>
        <taxon>Lachnospirales</taxon>
        <taxon>Lachnospiraceae</taxon>
        <taxon>Sporanaerobium</taxon>
    </lineage>
</organism>
<protein>
    <submittedName>
        <fullName evidence="1">Aminotransferase V</fullName>
    </submittedName>
</protein>
<comment type="caution">
    <text evidence="1">The sequence shown here is derived from an EMBL/GenBank/DDBJ whole genome shotgun (WGS) entry which is preliminary data.</text>
</comment>
<sequence length="373" mass="41299">MIYLDYAANTPVHQEVLELFYNTNKEYIANPNATHLLGREAKSYMDALTEKIAIELGAKSSEVIYTSGASEANNLAIKGIVGAHKTKGKHIISTPLEHSSVGATLVALQQQGYEIDYLELLEDGTIDIEHLEELLRTDTILVSVCYVDSELGIRQPIEAIGKLLKKHPNCFFHTDATQAVGKIPVSFELVDCLVFAPHKFFGLNGCGVLLKKEMLQLEPLIHGGSSTTAYRSGTPALALAASTQKALELALKDLESNFKYVEGLNIKLKRALKTYKGVRINSTSASIPHILNISIKGIKADDFQSILEKHEVYLSTKSACSVANTPSRPVMALTKDRKNALESWRISLSYLVTEEEIETFLNIFDKCYKYFIK</sequence>
<keyword evidence="1" id="KW-0032">Aminotransferase</keyword>
<name>A0AC61DEG7_9FIRM</name>
<dbReference type="Proteomes" id="UP000224460">
    <property type="component" value="Unassembled WGS sequence"/>
</dbReference>
<proteinExistence type="predicted"/>
<evidence type="ECO:0000313" key="2">
    <source>
        <dbReference type="Proteomes" id="UP000224460"/>
    </source>
</evidence>
<dbReference type="EMBL" id="PEDL01000002">
    <property type="protein sequence ID" value="PHV71544.1"/>
    <property type="molecule type" value="Genomic_DNA"/>
</dbReference>
<gene>
    <name evidence="1" type="ORF">CS063_02950</name>
</gene>
<reference evidence="1" key="1">
    <citation type="submission" date="2017-10" db="EMBL/GenBank/DDBJ databases">
        <title>Genome sequence of cellulolytic Lachnospiraceae bacterium XHS1971 isolated from hotspring sediment.</title>
        <authorList>
            <person name="Vasudevan G."/>
            <person name="Joshi A.J."/>
            <person name="Hivarkar S."/>
            <person name="Lanjekar V.B."/>
            <person name="Dhakephalkar P.K."/>
            <person name="Dagar S."/>
        </authorList>
    </citation>
    <scope>NUCLEOTIDE SEQUENCE</scope>
    <source>
        <strain evidence="1">XHS1971</strain>
    </source>
</reference>
<evidence type="ECO:0000313" key="1">
    <source>
        <dbReference type="EMBL" id="PHV71544.1"/>
    </source>
</evidence>